<dbReference type="PANTHER" id="PTHR16222:SF24">
    <property type="entry name" value="ADP-RIBOSYLHYDROLASE ARH3"/>
    <property type="match status" value="1"/>
</dbReference>
<evidence type="ECO:0008006" key="4">
    <source>
        <dbReference type="Google" id="ProtNLM"/>
    </source>
</evidence>
<dbReference type="GO" id="GO:0005634">
    <property type="term" value="C:nucleus"/>
    <property type="evidence" value="ECO:0007669"/>
    <property type="project" value="TreeGrafter"/>
</dbReference>
<dbReference type="AlphaFoldDB" id="X1JWG0"/>
<evidence type="ECO:0000256" key="2">
    <source>
        <dbReference type="ARBA" id="ARBA00022801"/>
    </source>
</evidence>
<accession>X1JWG0</accession>
<reference evidence="3" key="1">
    <citation type="journal article" date="2014" name="Front. Microbiol.">
        <title>High frequency of phylogenetically diverse reductive dehalogenase-homologous genes in deep subseafloor sedimentary metagenomes.</title>
        <authorList>
            <person name="Kawai M."/>
            <person name="Futagami T."/>
            <person name="Toyoda A."/>
            <person name="Takaki Y."/>
            <person name="Nishi S."/>
            <person name="Hori S."/>
            <person name="Arai W."/>
            <person name="Tsubouchi T."/>
            <person name="Morono Y."/>
            <person name="Uchiyama I."/>
            <person name="Ito T."/>
            <person name="Fujiyama A."/>
            <person name="Inagaki F."/>
            <person name="Takami H."/>
        </authorList>
    </citation>
    <scope>NUCLEOTIDE SEQUENCE</scope>
    <source>
        <strain evidence="3">Expedition CK06-06</strain>
    </source>
</reference>
<dbReference type="PANTHER" id="PTHR16222">
    <property type="entry name" value="ADP-RIBOSYLGLYCOHYDROLASE"/>
    <property type="match status" value="1"/>
</dbReference>
<dbReference type="InterPro" id="IPR050792">
    <property type="entry name" value="ADP-ribosylglycohydrolase"/>
</dbReference>
<keyword evidence="2" id="KW-0378">Hydrolase</keyword>
<dbReference type="SUPFAM" id="SSF101478">
    <property type="entry name" value="ADP-ribosylglycohydrolase"/>
    <property type="match status" value="1"/>
</dbReference>
<protein>
    <recommendedName>
        <fullName evidence="4">ADP-ribosylglycohydrolase</fullName>
    </recommendedName>
</protein>
<proteinExistence type="inferred from homology"/>
<dbReference type="GO" id="GO:0016787">
    <property type="term" value="F:hydrolase activity"/>
    <property type="evidence" value="ECO:0007669"/>
    <property type="project" value="UniProtKB-KW"/>
</dbReference>
<name>X1JWG0_9ZZZZ</name>
<evidence type="ECO:0000313" key="3">
    <source>
        <dbReference type="EMBL" id="GAH99071.1"/>
    </source>
</evidence>
<dbReference type="InterPro" id="IPR005502">
    <property type="entry name" value="Ribosyl_crysJ1"/>
</dbReference>
<dbReference type="InterPro" id="IPR036705">
    <property type="entry name" value="Ribosyl_crysJ1_sf"/>
</dbReference>
<evidence type="ECO:0000256" key="1">
    <source>
        <dbReference type="ARBA" id="ARBA00010702"/>
    </source>
</evidence>
<gene>
    <name evidence="3" type="ORF">S06H3_01836</name>
</gene>
<organism evidence="3">
    <name type="scientific">marine sediment metagenome</name>
    <dbReference type="NCBI Taxonomy" id="412755"/>
    <lineage>
        <taxon>unclassified sequences</taxon>
        <taxon>metagenomes</taxon>
        <taxon>ecological metagenomes</taxon>
    </lineage>
</organism>
<dbReference type="GO" id="GO:0005739">
    <property type="term" value="C:mitochondrion"/>
    <property type="evidence" value="ECO:0007669"/>
    <property type="project" value="TreeGrafter"/>
</dbReference>
<comment type="caution">
    <text evidence="3">The sequence shown here is derived from an EMBL/GenBank/DDBJ whole genome shotgun (WGS) entry which is preliminary data.</text>
</comment>
<dbReference type="Pfam" id="PF03747">
    <property type="entry name" value="ADP_ribosyl_GH"/>
    <property type="match status" value="1"/>
</dbReference>
<comment type="similarity">
    <text evidence="1">Belongs to the ADP-ribosylglycohydrolase family.</text>
</comment>
<dbReference type="Gene3D" id="1.10.4080.10">
    <property type="entry name" value="ADP-ribosylation/Crystallin J1"/>
    <property type="match status" value="1"/>
</dbReference>
<sequence length="182" mass="19970">MRVAPIGLLYSNNPAKLREIAYKSSSITYSHELGQEGAALQAYAVALALNTPADEEIDREAFLLKLQNFAQTQLYKEKIANTKELLGEQDRARVVAVLGNGIEALNSVPTAIYCFLKQPKSYKDSVIYAISLGGDTDTIASMAGAILGAYLGIEAIPQEWRLKLENKAYIEDLAEKLWQTAT</sequence>
<dbReference type="EMBL" id="BARV01000490">
    <property type="protein sequence ID" value="GAH99071.1"/>
    <property type="molecule type" value="Genomic_DNA"/>
</dbReference>